<evidence type="ECO:0000313" key="3">
    <source>
        <dbReference type="Proteomes" id="UP000683360"/>
    </source>
</evidence>
<accession>A0A8S3UK27</accession>
<dbReference type="AlphaFoldDB" id="A0A8S3UK27"/>
<feature type="transmembrane region" description="Helical" evidence="1">
    <location>
        <begin position="102"/>
        <end position="124"/>
    </location>
</feature>
<sequence length="219" mass="24782">MFEIRSEEIKSHEVFIFINYSSNCIVCFNTDSHVPCWCFLSKEVKWNVYNNHIYYGPNIVYCLDAYQTLWTSYDAWSGNSDQKHMQTFKPIRNDLWRLLPRLLILSTLGIGTVSLCILLTGSLVPFLKKRSIVLNGCRITSSVLSVYAEHYQSILAVNFDQAGSGYPEKDNISTGYYIAAIACTFYFISSIVNIVNAAILIKAGNMLVKPSEQGPEEVS</sequence>
<proteinExistence type="predicted"/>
<keyword evidence="1" id="KW-1133">Transmembrane helix</keyword>
<reference evidence="2" key="1">
    <citation type="submission" date="2021-03" db="EMBL/GenBank/DDBJ databases">
        <authorList>
            <person name="Bekaert M."/>
        </authorList>
    </citation>
    <scope>NUCLEOTIDE SEQUENCE</scope>
</reference>
<gene>
    <name evidence="2" type="ORF">MEDL_58399</name>
</gene>
<evidence type="ECO:0000256" key="1">
    <source>
        <dbReference type="SAM" id="Phobius"/>
    </source>
</evidence>
<dbReference type="EMBL" id="CAJPWZ010002866">
    <property type="protein sequence ID" value="CAG2246428.1"/>
    <property type="molecule type" value="Genomic_DNA"/>
</dbReference>
<feature type="transmembrane region" description="Helical" evidence="1">
    <location>
        <begin position="176"/>
        <end position="201"/>
    </location>
</feature>
<dbReference type="OrthoDB" id="6134630at2759"/>
<comment type="caution">
    <text evidence="2">The sequence shown here is derived from an EMBL/GenBank/DDBJ whole genome shotgun (WGS) entry which is preliminary data.</text>
</comment>
<organism evidence="2 3">
    <name type="scientific">Mytilus edulis</name>
    <name type="common">Blue mussel</name>
    <dbReference type="NCBI Taxonomy" id="6550"/>
    <lineage>
        <taxon>Eukaryota</taxon>
        <taxon>Metazoa</taxon>
        <taxon>Spiralia</taxon>
        <taxon>Lophotrochozoa</taxon>
        <taxon>Mollusca</taxon>
        <taxon>Bivalvia</taxon>
        <taxon>Autobranchia</taxon>
        <taxon>Pteriomorphia</taxon>
        <taxon>Mytilida</taxon>
        <taxon>Mytiloidea</taxon>
        <taxon>Mytilidae</taxon>
        <taxon>Mytilinae</taxon>
        <taxon>Mytilus</taxon>
    </lineage>
</organism>
<keyword evidence="3" id="KW-1185">Reference proteome</keyword>
<protein>
    <submittedName>
        <fullName evidence="2">Uncharacterized protein</fullName>
    </submittedName>
</protein>
<dbReference type="Proteomes" id="UP000683360">
    <property type="component" value="Unassembled WGS sequence"/>
</dbReference>
<evidence type="ECO:0000313" key="2">
    <source>
        <dbReference type="EMBL" id="CAG2246428.1"/>
    </source>
</evidence>
<keyword evidence="1" id="KW-0812">Transmembrane</keyword>
<keyword evidence="1" id="KW-0472">Membrane</keyword>
<name>A0A8S3UK27_MYTED</name>